<feature type="transmembrane region" description="Helical" evidence="8">
    <location>
        <begin position="84"/>
        <end position="103"/>
    </location>
</feature>
<organism evidence="10">
    <name type="scientific">Prasinoderma coloniale</name>
    <dbReference type="NCBI Taxonomy" id="156133"/>
    <lineage>
        <taxon>Eukaryota</taxon>
        <taxon>Viridiplantae</taxon>
        <taxon>Prasinodermophyta</taxon>
        <taxon>Prasinodermophyceae</taxon>
        <taxon>Prasinodermales</taxon>
        <taxon>Prasinodermaceae</taxon>
        <taxon>Prasinoderma</taxon>
    </lineage>
</organism>
<dbReference type="InterPro" id="IPR003319">
    <property type="entry name" value="YMF19-like_N"/>
</dbReference>
<evidence type="ECO:0000256" key="4">
    <source>
        <dbReference type="ARBA" id="ARBA00022989"/>
    </source>
</evidence>
<dbReference type="Pfam" id="PF02326">
    <property type="entry name" value="YMF19"/>
    <property type="match status" value="1"/>
</dbReference>
<evidence type="ECO:0000256" key="3">
    <source>
        <dbReference type="ARBA" id="ARBA00022692"/>
    </source>
</evidence>
<dbReference type="GO" id="GO:0006754">
    <property type="term" value="P:ATP biosynthetic process"/>
    <property type="evidence" value="ECO:0007669"/>
    <property type="project" value="UniProtKB-KW"/>
</dbReference>
<evidence type="ECO:0000256" key="7">
    <source>
        <dbReference type="ARBA" id="ARBA00023310"/>
    </source>
</evidence>
<keyword evidence="7" id="KW-0066">ATP synthesis</keyword>
<evidence type="ECO:0000313" key="10">
    <source>
        <dbReference type="EMBL" id="AGW52203.1"/>
    </source>
</evidence>
<comment type="subcellular location">
    <subcellularLocation>
        <location evidence="1">Mitochondrion membrane</location>
    </subcellularLocation>
</comment>
<comment type="similarity">
    <text evidence="2">Belongs to the ATPase protein YMF19 family.</text>
</comment>
<sequence length="238" mass="26223">MRRENLLFYEKVPERSIGADCKSADESLRRFESYSSHVFFNPGKSFYVGPVEEALKRVPILLLFCFPLFFYMPQLDLVSYAAQFMWLTLVFGTYYVFSVHSILPTTGTLLKTRAAQEVDASSLGVETAASDLTSMNVFTQSLEAHTTHAQKSVHALSTAFDTFQLQIVDIDAVWKKAFQKEIFEQAAEAPLQASIAVSGAYGSDAGVQTFPAAGYLQTAAQSLGGFKAGVKKPKGKKK</sequence>
<dbReference type="AlphaFoldDB" id="V9PB84"/>
<accession>V9PB84</accession>
<keyword evidence="5 10" id="KW-0496">Mitochondrion</keyword>
<name>V9PB84_9VIRI</name>
<keyword evidence="6 8" id="KW-0472">Membrane</keyword>
<dbReference type="RefSeq" id="YP_008999839.1">
    <property type="nucleotide sequence ID" value="NC_023355.1"/>
</dbReference>
<proteinExistence type="inferred from homology"/>
<evidence type="ECO:0000256" key="6">
    <source>
        <dbReference type="ARBA" id="ARBA00023136"/>
    </source>
</evidence>
<protein>
    <submittedName>
        <fullName evidence="10">ATP synthase F0 subunit 8</fullName>
    </submittedName>
</protein>
<keyword evidence="4 8" id="KW-1133">Transmembrane helix</keyword>
<reference evidence="10" key="1">
    <citation type="journal article" date="2013" name="PLoS ONE">
        <title>The Mitochondrial Genome of the Prasinophyte Prasinoderma coloniale Reveals Two Trans-Spliced Group I Introns in the Large Subunit rRNA Gene.</title>
        <authorList>
            <person name="Pombert J.F."/>
            <person name="Otis C."/>
            <person name="Turmel M."/>
            <person name="Lemieux C."/>
        </authorList>
    </citation>
    <scope>NUCLEOTIDE SEQUENCE</scope>
</reference>
<feature type="domain" description="ATP synthase YMF19-like N-terminal" evidence="9">
    <location>
        <begin position="73"/>
        <end position="125"/>
    </location>
</feature>
<keyword evidence="3 8" id="KW-0812">Transmembrane</keyword>
<evidence type="ECO:0000256" key="5">
    <source>
        <dbReference type="ARBA" id="ARBA00023128"/>
    </source>
</evidence>
<evidence type="ECO:0000259" key="9">
    <source>
        <dbReference type="Pfam" id="PF02326"/>
    </source>
</evidence>
<feature type="transmembrane region" description="Helical" evidence="8">
    <location>
        <begin position="54"/>
        <end position="72"/>
    </location>
</feature>
<dbReference type="GeneID" id="18251301"/>
<dbReference type="EMBL" id="KF387569">
    <property type="protein sequence ID" value="AGW52203.1"/>
    <property type="molecule type" value="Genomic_DNA"/>
</dbReference>
<dbReference type="GO" id="GO:0031966">
    <property type="term" value="C:mitochondrial membrane"/>
    <property type="evidence" value="ECO:0007669"/>
    <property type="project" value="UniProtKB-SubCell"/>
</dbReference>
<evidence type="ECO:0000256" key="2">
    <source>
        <dbReference type="ARBA" id="ARBA00010946"/>
    </source>
</evidence>
<evidence type="ECO:0000256" key="1">
    <source>
        <dbReference type="ARBA" id="ARBA00004325"/>
    </source>
</evidence>
<evidence type="ECO:0000256" key="8">
    <source>
        <dbReference type="SAM" id="Phobius"/>
    </source>
</evidence>
<geneLocation type="mitochondrion" evidence="10"/>
<gene>
    <name evidence="10" type="primary">atp8</name>
</gene>